<comment type="caution">
    <text evidence="1">The sequence shown here is derived from an EMBL/GenBank/DDBJ whole genome shotgun (WGS) entry which is preliminary data.</text>
</comment>
<organism evidence="1 2">
    <name type="scientific">Macroventuria anomochaeta</name>
    <dbReference type="NCBI Taxonomy" id="301207"/>
    <lineage>
        <taxon>Eukaryota</taxon>
        <taxon>Fungi</taxon>
        <taxon>Dikarya</taxon>
        <taxon>Ascomycota</taxon>
        <taxon>Pezizomycotina</taxon>
        <taxon>Dothideomycetes</taxon>
        <taxon>Pleosporomycetidae</taxon>
        <taxon>Pleosporales</taxon>
        <taxon>Pleosporineae</taxon>
        <taxon>Didymellaceae</taxon>
        <taxon>Macroventuria</taxon>
    </lineage>
</organism>
<accession>A0ACB6S3K3</accession>
<dbReference type="Proteomes" id="UP000799754">
    <property type="component" value="Unassembled WGS sequence"/>
</dbReference>
<protein>
    <submittedName>
        <fullName evidence="1">Uncharacterized protein</fullName>
    </submittedName>
</protein>
<proteinExistence type="predicted"/>
<dbReference type="EMBL" id="MU006716">
    <property type="protein sequence ID" value="KAF2627712.1"/>
    <property type="molecule type" value="Genomic_DNA"/>
</dbReference>
<evidence type="ECO:0000313" key="2">
    <source>
        <dbReference type="Proteomes" id="UP000799754"/>
    </source>
</evidence>
<gene>
    <name evidence="1" type="ORF">BU25DRAFT_59089</name>
</gene>
<sequence>MSKPAPRTRVAYFRTSSTPERGYEKTRKDRERFLETYVRQSQSLGINNDTPRHYFYFTVFTKDDQQILDILIDNFPSPPQTRPEIYRHLMWGVLKSDIHLHTSSAYAESANGRRTLQRCLASGFSPTVHDSSDIDCDNDLLEQCDYVIDINYLPYQDLNWFWQFARPGIRQDNMLSNPKYRVSQHDISKKGLAGRTKFSIWGHNSGCYHGNYDWGCRGCGGKCKRGRCKVNPQPERVVPETYRLPEKGSTDSKWKDLTATDVLYRYRLQHYPQAPGKWHKGRDDWGSVDTFSDD</sequence>
<reference evidence="1" key="1">
    <citation type="journal article" date="2020" name="Stud. Mycol.">
        <title>101 Dothideomycetes genomes: a test case for predicting lifestyles and emergence of pathogens.</title>
        <authorList>
            <person name="Haridas S."/>
            <person name="Albert R."/>
            <person name="Binder M."/>
            <person name="Bloem J."/>
            <person name="Labutti K."/>
            <person name="Salamov A."/>
            <person name="Andreopoulos B."/>
            <person name="Baker S."/>
            <person name="Barry K."/>
            <person name="Bills G."/>
            <person name="Bluhm B."/>
            <person name="Cannon C."/>
            <person name="Castanera R."/>
            <person name="Culley D."/>
            <person name="Daum C."/>
            <person name="Ezra D."/>
            <person name="Gonzalez J."/>
            <person name="Henrissat B."/>
            <person name="Kuo A."/>
            <person name="Liang C."/>
            <person name="Lipzen A."/>
            <person name="Lutzoni F."/>
            <person name="Magnuson J."/>
            <person name="Mondo S."/>
            <person name="Nolan M."/>
            <person name="Ohm R."/>
            <person name="Pangilinan J."/>
            <person name="Park H.-J."/>
            <person name="Ramirez L."/>
            <person name="Alfaro M."/>
            <person name="Sun H."/>
            <person name="Tritt A."/>
            <person name="Yoshinaga Y."/>
            <person name="Zwiers L.-H."/>
            <person name="Turgeon B."/>
            <person name="Goodwin S."/>
            <person name="Spatafora J."/>
            <person name="Crous P."/>
            <person name="Grigoriev I."/>
        </authorList>
    </citation>
    <scope>NUCLEOTIDE SEQUENCE</scope>
    <source>
        <strain evidence="1">CBS 525.71</strain>
    </source>
</reference>
<name>A0ACB6S3K3_9PLEO</name>
<evidence type="ECO:0000313" key="1">
    <source>
        <dbReference type="EMBL" id="KAF2627712.1"/>
    </source>
</evidence>
<keyword evidence="2" id="KW-1185">Reference proteome</keyword>